<dbReference type="Pfam" id="PF11790">
    <property type="entry name" value="Glyco_hydro_cc"/>
    <property type="match status" value="1"/>
</dbReference>
<gene>
    <name evidence="4" type="ORF">SAMN04488519_10928</name>
</gene>
<accession>A0A1I5IJ48</accession>
<dbReference type="InterPro" id="IPR008979">
    <property type="entry name" value="Galactose-bd-like_sf"/>
</dbReference>
<dbReference type="Gene3D" id="2.60.120.260">
    <property type="entry name" value="Galactose-binding domain-like"/>
    <property type="match status" value="4"/>
</dbReference>
<dbReference type="PANTHER" id="PTHR34154">
    <property type="entry name" value="ALKALI-SENSITIVE LINKAGE PROTEIN 1"/>
    <property type="match status" value="1"/>
</dbReference>
<sequence length="1289" mass="143787">MKKIYLIGLSLLILCSITSIQSNAQSCGQTSKYLVWTGEENNDFFNEANWREVNQRPSAPTPPGQTEGKDSGSAKPFCLPGANKSPHQICQGELDLNKDKNPKAGTLEPGKPIAYNLLISDAALLIPQNISFVCKEIGITLFNSQLEVNATLGKSIISLDKESTLFIKEGGNVGTQTLFNFLDLQSWIILENIEPNKFLSDMTSQIWVNHGPAHMNSNYRINQFYQKGTLIRPFSESYPALTIYSGSNQTGNHADIYEKQIYSGAGIPNGMNDRTASFVLKRGYMATFSVANNGTSKSKVYVASTDDLVIDELPEALQNNVSFIRVLPWNWVVKKGTGGFTPEVNAGWFYQWNNTNTSKPNYEYVPMAWGAGATNPAGLQRVIEKDQVNHLLGFNESDNCNDQSGQFNNLCKPEVAVGYYENLMKTGMRLGTPAPRENGPTTWLLEFAELAKARDVRFDFVAVHWYDWGSNPANTPNADPQAIFNRFKNYLENVYRIYGLPIWITEFNANPNRTNSIQAEFLKLALPYLESLDYVERYAYFEPMARYASNPVESADLTDENGNLTNIGEIYFSHPSTPSIPEATWESDGNLQGLNEPFTPINPEILSFEAECALYLGNKWEVKEDVNASNGKFIQGNNSLEGESPLANQFHYELDLEQAKTYKIWIKAATNGGTGIAVKINDGEFETIGGLNSSEYSWIQLPRFYSFNTGKHRISFQFTNQALKLDQIALITTSDEVDLEPNPEESCQVDPNPWGLKSTDVIYYLEAESGVFGNAWNVENNADAVSGEYLESKATKSSLTSPPDTNGQVVFNFDVEEQDHYRIWAKIQSLNTDENSIWIKVDDDRFRKWDHLENDAFEWYWKPFHFSEGGEDKTLPFFLTAGTHSITIAYSTQKFKIDRLAIASEGKNPSEEDPDVVRSFVVMDYEAENAELVGNAIIVSCAQSSNGQQVNFRAGFDSGIKFNQVIAPANGEYVLTVHYMSAVDRRFRIFINGEVLGYKQVTRSGEWCFNNGIPSSYELNVNLKKGVNTVEIYRTETDAPFIDKISFKRKPISLEAEEARLEGSPAIPTCPTASNGALVNMGFSYSRAIIFENIEVGTAGTYILDLDYISAVNRSARVIINGETKFVSFASSGAWCGAGGSPATKSIEIELKAGSNQIELRPQTNDAPLFDKITISEKPSDDETEGARMLNSEPELDIPTTGLLNPSDFKVYPNPVKSFEPVSIQLPNLQEEGTFNLSISDMYGRIWVSENRIEANGQGIQLQGNLKPGLYLISIQYGHQLIQHRLLVQ</sequence>
<evidence type="ECO:0000313" key="5">
    <source>
        <dbReference type="Proteomes" id="UP000199564"/>
    </source>
</evidence>
<dbReference type="Pfam" id="PF18962">
    <property type="entry name" value="Por_Secre_tail"/>
    <property type="match status" value="1"/>
</dbReference>
<dbReference type="GO" id="GO:0071966">
    <property type="term" value="P:fungal-type cell wall polysaccharide metabolic process"/>
    <property type="evidence" value="ECO:0007669"/>
    <property type="project" value="TreeGrafter"/>
</dbReference>
<dbReference type="STRING" id="226506.SAMN04488519_10928"/>
<feature type="domain" description="CBM6" evidence="3">
    <location>
        <begin position="923"/>
        <end position="1048"/>
    </location>
</feature>
<keyword evidence="5" id="KW-1185">Reference proteome</keyword>
<reference evidence="5" key="1">
    <citation type="submission" date="2016-10" db="EMBL/GenBank/DDBJ databases">
        <authorList>
            <person name="Varghese N."/>
            <person name="Submissions S."/>
        </authorList>
    </citation>
    <scope>NUCLEOTIDE SEQUENCE [LARGE SCALE GENOMIC DNA]</scope>
    <source>
        <strain evidence="5">DSM 15282</strain>
    </source>
</reference>
<keyword evidence="2" id="KW-0732">Signal</keyword>
<dbReference type="PROSITE" id="PS51175">
    <property type="entry name" value="CBM6"/>
    <property type="match status" value="1"/>
</dbReference>
<dbReference type="InterPro" id="IPR026444">
    <property type="entry name" value="Secre_tail"/>
</dbReference>
<dbReference type="EMBL" id="FOVW01000009">
    <property type="protein sequence ID" value="SFO60648.1"/>
    <property type="molecule type" value="Genomic_DNA"/>
</dbReference>
<dbReference type="GO" id="GO:0030246">
    <property type="term" value="F:carbohydrate binding"/>
    <property type="evidence" value="ECO:0007669"/>
    <property type="project" value="InterPro"/>
</dbReference>
<evidence type="ECO:0000256" key="2">
    <source>
        <dbReference type="SAM" id="SignalP"/>
    </source>
</evidence>
<protein>
    <submittedName>
        <fullName evidence="4">Por secretion system C-terminal sorting domain-containing protein</fullName>
    </submittedName>
</protein>
<name>A0A1I5IJ48_9BACT</name>
<evidence type="ECO:0000259" key="3">
    <source>
        <dbReference type="PROSITE" id="PS51175"/>
    </source>
</evidence>
<proteinExistence type="predicted"/>
<dbReference type="InterPro" id="IPR005084">
    <property type="entry name" value="CBM6"/>
</dbReference>
<feature type="signal peptide" evidence="2">
    <location>
        <begin position="1"/>
        <end position="24"/>
    </location>
</feature>
<feature type="chain" id="PRO_5011716751" evidence="2">
    <location>
        <begin position="25"/>
        <end position="1289"/>
    </location>
</feature>
<dbReference type="InterPro" id="IPR024655">
    <property type="entry name" value="Asl1_glyco_hydro_catalytic"/>
</dbReference>
<dbReference type="NCBIfam" id="TIGR04183">
    <property type="entry name" value="Por_Secre_tail"/>
    <property type="match status" value="1"/>
</dbReference>
<feature type="region of interest" description="Disordered" evidence="1">
    <location>
        <begin position="54"/>
        <end position="77"/>
    </location>
</feature>
<dbReference type="InterPro" id="IPR053183">
    <property type="entry name" value="ASL1"/>
</dbReference>
<dbReference type="RefSeq" id="WP_091655023.1">
    <property type="nucleotide sequence ID" value="NZ_FOVW01000009.1"/>
</dbReference>
<dbReference type="Proteomes" id="UP000199564">
    <property type="component" value="Unassembled WGS sequence"/>
</dbReference>
<dbReference type="InterPro" id="IPR017853">
    <property type="entry name" value="GH"/>
</dbReference>
<dbReference type="Gene3D" id="3.20.20.80">
    <property type="entry name" value="Glycosidases"/>
    <property type="match status" value="1"/>
</dbReference>
<dbReference type="SUPFAM" id="SSF49785">
    <property type="entry name" value="Galactose-binding domain-like"/>
    <property type="match status" value="1"/>
</dbReference>
<dbReference type="PANTHER" id="PTHR34154:SF3">
    <property type="entry name" value="ALKALI-SENSITIVE LINKAGE PROTEIN 1"/>
    <property type="match status" value="1"/>
</dbReference>
<organism evidence="4 5">
    <name type="scientific">Algoriphagus ornithinivorans</name>
    <dbReference type="NCBI Taxonomy" id="226506"/>
    <lineage>
        <taxon>Bacteria</taxon>
        <taxon>Pseudomonadati</taxon>
        <taxon>Bacteroidota</taxon>
        <taxon>Cytophagia</taxon>
        <taxon>Cytophagales</taxon>
        <taxon>Cyclobacteriaceae</taxon>
        <taxon>Algoriphagus</taxon>
    </lineage>
</organism>
<evidence type="ECO:0000313" key="4">
    <source>
        <dbReference type="EMBL" id="SFO60648.1"/>
    </source>
</evidence>
<dbReference type="CDD" id="cd02795">
    <property type="entry name" value="CBM6-CBM35-CBM36_like"/>
    <property type="match status" value="1"/>
</dbReference>
<dbReference type="SUPFAM" id="SSF51445">
    <property type="entry name" value="(Trans)glycosidases"/>
    <property type="match status" value="1"/>
</dbReference>
<evidence type="ECO:0000256" key="1">
    <source>
        <dbReference type="SAM" id="MobiDB-lite"/>
    </source>
</evidence>